<evidence type="ECO:0000256" key="6">
    <source>
        <dbReference type="ARBA" id="ARBA00022630"/>
    </source>
</evidence>
<evidence type="ECO:0000256" key="10">
    <source>
        <dbReference type="ARBA" id="ARBA00022777"/>
    </source>
</evidence>
<evidence type="ECO:0000256" key="3">
    <source>
        <dbReference type="ARBA" id="ARBA00010108"/>
    </source>
</evidence>
<keyword evidence="11" id="KW-0067">ATP-binding</keyword>
<keyword evidence="9" id="KW-0547">Nucleotide-binding</keyword>
<name>A0ABR1GTU8_9HYPO</name>
<comment type="similarity">
    <text evidence="3">Belongs to the flavokinase family.</text>
</comment>
<feature type="compositionally biased region" description="Pro residues" evidence="14">
    <location>
        <begin position="13"/>
        <end position="24"/>
    </location>
</feature>
<evidence type="ECO:0000256" key="1">
    <source>
        <dbReference type="ARBA" id="ARBA00003572"/>
    </source>
</evidence>
<dbReference type="SUPFAM" id="SSF82114">
    <property type="entry name" value="Riboflavin kinase-like"/>
    <property type="match status" value="1"/>
</dbReference>
<evidence type="ECO:0000256" key="13">
    <source>
        <dbReference type="ARBA" id="ARBA00047880"/>
    </source>
</evidence>
<dbReference type="SMART" id="SM00904">
    <property type="entry name" value="Flavokinase"/>
    <property type="match status" value="1"/>
</dbReference>
<dbReference type="InterPro" id="IPR015865">
    <property type="entry name" value="Riboflavin_kinase_bac/euk"/>
</dbReference>
<accession>A0ABR1GTU8</accession>
<keyword evidence="8" id="KW-0808">Transferase</keyword>
<dbReference type="InterPro" id="IPR023468">
    <property type="entry name" value="Riboflavin_kinase"/>
</dbReference>
<comment type="caution">
    <text evidence="16">The sequence shown here is derived from an EMBL/GenBank/DDBJ whole genome shotgun (WGS) entry which is preliminary data.</text>
</comment>
<feature type="compositionally biased region" description="Low complexity" evidence="14">
    <location>
        <begin position="39"/>
        <end position="64"/>
    </location>
</feature>
<dbReference type="PANTHER" id="PTHR22749:SF6">
    <property type="entry name" value="RIBOFLAVIN KINASE"/>
    <property type="match status" value="1"/>
</dbReference>
<dbReference type="Pfam" id="PF01687">
    <property type="entry name" value="Flavokinase"/>
    <property type="match status" value="1"/>
</dbReference>
<evidence type="ECO:0000313" key="16">
    <source>
        <dbReference type="EMBL" id="KAK7408824.1"/>
    </source>
</evidence>
<dbReference type="InterPro" id="IPR023465">
    <property type="entry name" value="Riboflavin_kinase_dom_sf"/>
</dbReference>
<evidence type="ECO:0000256" key="11">
    <source>
        <dbReference type="ARBA" id="ARBA00022840"/>
    </source>
</evidence>
<evidence type="ECO:0000256" key="5">
    <source>
        <dbReference type="ARBA" id="ARBA00017394"/>
    </source>
</evidence>
<evidence type="ECO:0000256" key="4">
    <source>
        <dbReference type="ARBA" id="ARBA00012105"/>
    </source>
</evidence>
<comment type="function">
    <text evidence="1">Catalyzes the phosphorylation of riboflavin (vitamin B2) to form flavin mononucleotide (FMN) coenzyme.</text>
</comment>
<proteinExistence type="inferred from homology"/>
<evidence type="ECO:0000256" key="7">
    <source>
        <dbReference type="ARBA" id="ARBA00022643"/>
    </source>
</evidence>
<dbReference type="PANTHER" id="PTHR22749">
    <property type="entry name" value="RIBOFLAVIN KINASE/FMN ADENYLYLTRANSFERASE"/>
    <property type="match status" value="1"/>
</dbReference>
<keyword evidence="6" id="KW-0285">Flavoprotein</keyword>
<protein>
    <recommendedName>
        <fullName evidence="5">Riboflavin kinase</fullName>
        <ecNumber evidence="4">2.7.1.26</ecNumber>
    </recommendedName>
    <alternativeName>
        <fullName evidence="12">Flavin mononucleotide kinase 1</fullName>
    </alternativeName>
</protein>
<sequence length="687" mass="74500">MEKQTEWSARHQPSPPSPPPPPYTPYEDTSNIYIYNNASSPAPQSHPHSPHPQLQSYSQSQPSPVRRPLRPARSATNLAGSHPRERSGEGSGYFDSVGSLQVDSVVDVPRPGSSLGPQPSLARRPLRPVRSATNLTGAHPRERSGFSDGAGNLQVDFVVDPLPRQGSSLSPQPANEIRRVKSSSALSAVIAQDQKPKDQSKWKAALGEAQYFAGGLISHPAESNKHFTIIRHSHALVWYRGPATSVPISILSDAPLPPNRTVWLQQKGFSGNMGMSLKALMGTTGGWINVTPATKAAPEHIPENEERSIQRDLKRFFKKVSGKARKHELRETHIVRIPPAATDGYFRLVLSDGDEGKKALCGSPVFRIASTSTDVSAVRGSSLSTLPLEFGVKVATTIGQQVVKKYTGVAGAVAQSGAKRLIPKETIRKAATKAYKNSGIGEKVNESWKNGKAGRYDPMTMGEMLDGPLTVVGPETGPEAPFPLKFSGKVVRGTGISVRDLGIPTANLSEVPDEVKMRMTGVFVAWACIQPKPGLEDIAGDWYEALVTIAPLRNAAPGVVRKNGVAVHIINDFEDVAFFDARIKVILMGYLHPHTPSHSDEDLVEEHGQDVMTSLATLGRPNWEPQEAVATVQIMRSERSFSDRLNEATGKVQNGVDRFPVHWAGVRSESGVMRDQVYGNGGLWIPR</sequence>
<dbReference type="Gene3D" id="2.40.30.30">
    <property type="entry name" value="Riboflavin kinase-like"/>
    <property type="match status" value="1"/>
</dbReference>
<evidence type="ECO:0000256" key="14">
    <source>
        <dbReference type="SAM" id="MobiDB-lite"/>
    </source>
</evidence>
<dbReference type="EMBL" id="JAZAVJ010000172">
    <property type="protein sequence ID" value="KAK7408824.1"/>
    <property type="molecule type" value="Genomic_DNA"/>
</dbReference>
<keyword evidence="17" id="KW-1185">Reference proteome</keyword>
<dbReference type="EC" id="2.7.1.26" evidence="4"/>
<evidence type="ECO:0000313" key="17">
    <source>
        <dbReference type="Proteomes" id="UP001498476"/>
    </source>
</evidence>
<keyword evidence="7" id="KW-0288">FMN</keyword>
<evidence type="ECO:0000256" key="9">
    <source>
        <dbReference type="ARBA" id="ARBA00022741"/>
    </source>
</evidence>
<keyword evidence="10" id="KW-0418">Kinase</keyword>
<organism evidence="16 17">
    <name type="scientific">Neonectria punicea</name>
    <dbReference type="NCBI Taxonomy" id="979145"/>
    <lineage>
        <taxon>Eukaryota</taxon>
        <taxon>Fungi</taxon>
        <taxon>Dikarya</taxon>
        <taxon>Ascomycota</taxon>
        <taxon>Pezizomycotina</taxon>
        <taxon>Sordariomycetes</taxon>
        <taxon>Hypocreomycetidae</taxon>
        <taxon>Hypocreales</taxon>
        <taxon>Nectriaceae</taxon>
        <taxon>Neonectria</taxon>
    </lineage>
</organism>
<evidence type="ECO:0000256" key="8">
    <source>
        <dbReference type="ARBA" id="ARBA00022679"/>
    </source>
</evidence>
<comment type="catalytic activity">
    <reaction evidence="13">
        <text>riboflavin + ATP = FMN + ADP + H(+)</text>
        <dbReference type="Rhea" id="RHEA:14357"/>
        <dbReference type="ChEBI" id="CHEBI:15378"/>
        <dbReference type="ChEBI" id="CHEBI:30616"/>
        <dbReference type="ChEBI" id="CHEBI:57986"/>
        <dbReference type="ChEBI" id="CHEBI:58210"/>
        <dbReference type="ChEBI" id="CHEBI:456216"/>
        <dbReference type="EC" id="2.7.1.26"/>
    </reaction>
</comment>
<feature type="region of interest" description="Disordered" evidence="14">
    <location>
        <begin position="1"/>
        <end position="150"/>
    </location>
</feature>
<gene>
    <name evidence="16" type="ORF">QQX98_009010</name>
</gene>
<comment type="pathway">
    <text evidence="2">Cofactor biosynthesis; FMN biosynthesis; FMN from riboflavin (ATP route): step 1/1.</text>
</comment>
<feature type="compositionally biased region" description="Polar residues" evidence="14">
    <location>
        <begin position="27"/>
        <end position="38"/>
    </location>
</feature>
<reference evidence="16 17" key="1">
    <citation type="journal article" date="2025" name="Microbiol. Resour. Announc.">
        <title>Draft genome sequences for Neonectria magnoliae and Neonectria punicea, canker pathogens of Liriodendron tulipifera and Acer saccharum in West Virginia.</title>
        <authorList>
            <person name="Petronek H.M."/>
            <person name="Kasson M.T."/>
            <person name="Metheny A.M."/>
            <person name="Stauder C.M."/>
            <person name="Lovett B."/>
            <person name="Lynch S.C."/>
            <person name="Garnas J.R."/>
            <person name="Kasson L.R."/>
            <person name="Stajich J.E."/>
        </authorList>
    </citation>
    <scope>NUCLEOTIDE SEQUENCE [LARGE SCALE GENOMIC DNA]</scope>
    <source>
        <strain evidence="16 17">NRRL 64653</strain>
    </source>
</reference>
<evidence type="ECO:0000256" key="2">
    <source>
        <dbReference type="ARBA" id="ARBA00005201"/>
    </source>
</evidence>
<evidence type="ECO:0000259" key="15">
    <source>
        <dbReference type="SMART" id="SM00904"/>
    </source>
</evidence>
<dbReference type="Proteomes" id="UP001498476">
    <property type="component" value="Unassembled WGS sequence"/>
</dbReference>
<evidence type="ECO:0000256" key="12">
    <source>
        <dbReference type="ARBA" id="ARBA00029960"/>
    </source>
</evidence>
<feature type="domain" description="Riboflavin kinase" evidence="15">
    <location>
        <begin position="479"/>
        <end position="619"/>
    </location>
</feature>